<comment type="caution">
    <text evidence="1">The sequence shown here is derived from an EMBL/GenBank/DDBJ whole genome shotgun (WGS) entry which is preliminary data.</text>
</comment>
<dbReference type="AlphaFoldDB" id="A0A9R1WFF1"/>
<dbReference type="EMBL" id="NBSK02000002">
    <property type="protein sequence ID" value="KAJ0222809.1"/>
    <property type="molecule type" value="Genomic_DNA"/>
</dbReference>
<proteinExistence type="predicted"/>
<evidence type="ECO:0008006" key="3">
    <source>
        <dbReference type="Google" id="ProtNLM"/>
    </source>
</evidence>
<keyword evidence="2" id="KW-1185">Reference proteome</keyword>
<gene>
    <name evidence="1" type="ORF">LSAT_V11C200076470</name>
</gene>
<reference evidence="1 2" key="1">
    <citation type="journal article" date="2017" name="Nat. Commun.">
        <title>Genome assembly with in vitro proximity ligation data and whole-genome triplication in lettuce.</title>
        <authorList>
            <person name="Reyes-Chin-Wo S."/>
            <person name="Wang Z."/>
            <person name="Yang X."/>
            <person name="Kozik A."/>
            <person name="Arikit S."/>
            <person name="Song C."/>
            <person name="Xia L."/>
            <person name="Froenicke L."/>
            <person name="Lavelle D.O."/>
            <person name="Truco M.J."/>
            <person name="Xia R."/>
            <person name="Zhu S."/>
            <person name="Xu C."/>
            <person name="Xu H."/>
            <person name="Xu X."/>
            <person name="Cox K."/>
            <person name="Korf I."/>
            <person name="Meyers B.C."/>
            <person name="Michelmore R.W."/>
        </authorList>
    </citation>
    <scope>NUCLEOTIDE SEQUENCE [LARGE SCALE GENOMIC DNA]</scope>
    <source>
        <strain evidence="2">cv. Salinas</strain>
        <tissue evidence="1">Seedlings</tissue>
    </source>
</reference>
<accession>A0A9R1WFF1</accession>
<organism evidence="1 2">
    <name type="scientific">Lactuca sativa</name>
    <name type="common">Garden lettuce</name>
    <dbReference type="NCBI Taxonomy" id="4236"/>
    <lineage>
        <taxon>Eukaryota</taxon>
        <taxon>Viridiplantae</taxon>
        <taxon>Streptophyta</taxon>
        <taxon>Embryophyta</taxon>
        <taxon>Tracheophyta</taxon>
        <taxon>Spermatophyta</taxon>
        <taxon>Magnoliopsida</taxon>
        <taxon>eudicotyledons</taxon>
        <taxon>Gunneridae</taxon>
        <taxon>Pentapetalae</taxon>
        <taxon>asterids</taxon>
        <taxon>campanulids</taxon>
        <taxon>Asterales</taxon>
        <taxon>Asteraceae</taxon>
        <taxon>Cichorioideae</taxon>
        <taxon>Cichorieae</taxon>
        <taxon>Lactucinae</taxon>
        <taxon>Lactuca</taxon>
    </lineage>
</organism>
<name>A0A9R1WFF1_LACSA</name>
<protein>
    <recommendedName>
        <fullName evidence="3">Reverse transcriptase Ty1/copia-type domain-containing protein</fullName>
    </recommendedName>
</protein>
<dbReference type="Proteomes" id="UP000235145">
    <property type="component" value="Unassembled WGS sequence"/>
</dbReference>
<sequence>MFFSFIVSSTFHLIIIRNPNRFIRHDVARIELLIVAARFCILGRETFGSVLDDITFKFEGFRGLILHRTPLPTVDSVVHELIAEETRIKSHVDKGPKKATPAIFVVPQQPQSSNSSKLHLTSVLSVRRRTIDLGVINLFECAQLTDNVTVDTPIESNAKYSPTYGVPLSDTNIYRTIVGSLVYLTVTRSDIDHAVHVVGQFVIAPSTIH</sequence>
<evidence type="ECO:0000313" key="2">
    <source>
        <dbReference type="Proteomes" id="UP000235145"/>
    </source>
</evidence>
<evidence type="ECO:0000313" key="1">
    <source>
        <dbReference type="EMBL" id="KAJ0222809.1"/>
    </source>
</evidence>